<evidence type="ECO:0000313" key="1">
    <source>
        <dbReference type="EMBL" id="GLJ59068.1"/>
    </source>
</evidence>
<comment type="caution">
    <text evidence="1">The sequence shown here is derived from an EMBL/GenBank/DDBJ whole genome shotgun (WGS) entry which is preliminary data.</text>
</comment>
<accession>A0AAD3NUC5</accession>
<dbReference type="PANTHER" id="PTHR31060:SF30">
    <property type="entry name" value="OS07G0668800 PROTEIN"/>
    <property type="match status" value="1"/>
</dbReference>
<dbReference type="AlphaFoldDB" id="A0AAD3NUC5"/>
<dbReference type="PANTHER" id="PTHR31060">
    <property type="entry name" value="OSJNBA0011J08.25 PROTEIN-RELATED"/>
    <property type="match status" value="1"/>
</dbReference>
<dbReference type="EMBL" id="BSEH01000682">
    <property type="protein sequence ID" value="GLJ59068.1"/>
    <property type="molecule type" value="Genomic_DNA"/>
</dbReference>
<proteinExistence type="predicted"/>
<protein>
    <recommendedName>
        <fullName evidence="3">BTB domain-containing protein</fullName>
    </recommendedName>
</protein>
<dbReference type="Proteomes" id="UP001234787">
    <property type="component" value="Unassembled WGS sequence"/>
</dbReference>
<organism evidence="1 2">
    <name type="scientific">Cryptomeria japonica</name>
    <name type="common">Japanese cedar</name>
    <name type="synonym">Cupressus japonica</name>
    <dbReference type="NCBI Taxonomy" id="3369"/>
    <lineage>
        <taxon>Eukaryota</taxon>
        <taxon>Viridiplantae</taxon>
        <taxon>Streptophyta</taxon>
        <taxon>Embryophyta</taxon>
        <taxon>Tracheophyta</taxon>
        <taxon>Spermatophyta</taxon>
        <taxon>Pinopsida</taxon>
        <taxon>Pinidae</taxon>
        <taxon>Conifers II</taxon>
        <taxon>Cupressales</taxon>
        <taxon>Cupressaceae</taxon>
        <taxon>Cryptomeria</taxon>
    </lineage>
</organism>
<gene>
    <name evidence="1" type="ORF">SUGI_1491210</name>
</gene>
<keyword evidence="2" id="KW-1185">Reference proteome</keyword>
<evidence type="ECO:0000313" key="2">
    <source>
        <dbReference type="Proteomes" id="UP001234787"/>
    </source>
</evidence>
<name>A0AAD3NUC5_CRYJA</name>
<dbReference type="InterPro" id="IPR038920">
    <property type="entry name" value="At3g05675-like"/>
</dbReference>
<reference evidence="1" key="1">
    <citation type="submission" date="2022-12" db="EMBL/GenBank/DDBJ databases">
        <title>Chromosome-Level Genome Assembly of Japanese Cedar (Cryptomeriajaponica D. Don).</title>
        <authorList>
            <person name="Fujino T."/>
            <person name="Yamaguchi K."/>
            <person name="Yokoyama T."/>
            <person name="Hamanaka T."/>
            <person name="Harazono Y."/>
            <person name="Kamada H."/>
            <person name="Kobayashi W."/>
            <person name="Ujino-Ihara T."/>
            <person name="Uchiyama K."/>
            <person name="Matsumoto A."/>
            <person name="Izuno A."/>
            <person name="Tsumura Y."/>
            <person name="Toyoda A."/>
            <person name="Shigenobu S."/>
            <person name="Moriguchi Y."/>
            <person name="Ueno S."/>
            <person name="Kasahara M."/>
        </authorList>
    </citation>
    <scope>NUCLEOTIDE SEQUENCE</scope>
</reference>
<evidence type="ECO:0008006" key="3">
    <source>
        <dbReference type="Google" id="ProtNLM"/>
    </source>
</evidence>
<sequence>MDSTANEQIDLRPQFGATNSADVRLRIFGPNREEYDGNPLRLHSQTLQTSELFKALLSERWPSLRFSNVDECLAILSVASELLVDKQNNNYLEFVRENIKAMLYFLSSCDCADDKQPIIREAVGKFILENLQEDESSGIAEMCRHIILEEFKANIAIAVTSNTETNPADEEHSYFALLWPFTLIERCDGTTMEGAVKILCEEMKLAHIIMQPQKHYTASRYRKIMLPILLGCLDALANGKIIVERKLRVGFLTIWLPVMARLLCPNLYFNHISDDHVLKTRLCRGVSNVVETLPFADWRGIYNIWIDCCAKYYIDLRIPFASGCKVLQEHK</sequence>